<sequence>MRVLHYRGLDTRRVQKAFDKVRQALIREDFHSAQIKKLAPTPYWRARLDDSNRLLLQFVRHAGETVCLLLEVIPQHAYEKSRFLRGARIDPARIEADSQQDRIDVTPEPAAPTLRWLHPERSAFELLDKPIVFDDAQEAALQLPPPAVLVGPAGSGKTAVTLAKLRQASGRVLYVTLSAYLAQSARSLYDAHGYVNEDQAVEFLSLRECLETLQIPEGREVRFADFRGWFERHRQVLRGELKELDAHALFEEFRGVIGAAPRSALDLAAYQALGVRQSLIPQGPARAVVHGLYGRYSAWLKEAGLFDLNQIAHAWMPLAEPVYDFAVIDEVQDLTRAQLALILACLKHPDAFLLCGDTHQIVHPNFFSWAAVRALFWEGRDASPDTTQPVALLRANFRNTQAVTQLGNRLLKIKHARFGSVDRESSFLIECATREIGTVQLLDATSATLREIDARTRTSARHAVIVLRDEDKPAAKAQFHTPLVFSVHEAKGLEYPHVVLFDLVSSQRAAFAEIAEGISERGLNQDDLSFRRARDKADKSLELYKFYVNALYVALTRASESLILVESDPRHSLLDLLGLRPGQPLDLAASRSSVDEWAQEARKLEQQGKQEQADAIRATFLQAKPTPWKPWSEALIRELLPRALDPRDPSNKLRQTLFDYALWHGQHAWIEQLAETTRFAPALSLAPQGALGGIPLTRGFIERADQPVLRAIANQRERWLRPYAARNIKEVLADGDRYGVDHLTPTGGTPLMCAAQAGNLPLVDALLSRGASPEQADDFGHTPWLAALNVAIEDPGTARNALGSLFERLAPGALDVQVDHRLVRLERSQAEYWVLSVMLAGLKTLGMRVSPRPLPIQRYRRGFFADAILAVLETLPEALWPAARRKRTYINHVLARAELGANYRPSRQLWVRVQQGYYMPNPAMKLRASPQADSTTGWVDLDNAFNLAWVTTGSDAWPVIGLRHAIAAPGPAEQVVQCQRPDRPED</sequence>
<dbReference type="Pfam" id="PF01443">
    <property type="entry name" value="Viral_helicase1"/>
    <property type="match status" value="1"/>
</dbReference>
<dbReference type="GO" id="GO:0043138">
    <property type="term" value="F:3'-5' DNA helicase activity"/>
    <property type="evidence" value="ECO:0007669"/>
    <property type="project" value="TreeGrafter"/>
</dbReference>
<evidence type="ECO:0000256" key="1">
    <source>
        <dbReference type="ARBA" id="ARBA00034923"/>
    </source>
</evidence>
<dbReference type="PANTHER" id="PTHR11070">
    <property type="entry name" value="UVRD / RECB / PCRA DNA HELICASE FAMILY MEMBER"/>
    <property type="match status" value="1"/>
</dbReference>
<name>A0A4S3KNY2_9GAMM</name>
<dbReference type="PANTHER" id="PTHR11070:SF2">
    <property type="entry name" value="ATP-DEPENDENT DNA HELICASE SRS2"/>
    <property type="match status" value="1"/>
</dbReference>
<dbReference type="GO" id="GO:0000725">
    <property type="term" value="P:recombinational repair"/>
    <property type="evidence" value="ECO:0007669"/>
    <property type="project" value="TreeGrafter"/>
</dbReference>
<dbReference type="SMART" id="SM00382">
    <property type="entry name" value="AAA"/>
    <property type="match status" value="1"/>
</dbReference>
<accession>A0A4S3KNY2</accession>
<feature type="domain" description="AAA+ ATPase" evidence="4">
    <location>
        <begin position="143"/>
        <end position="367"/>
    </location>
</feature>
<dbReference type="PROSITE" id="PS50297">
    <property type="entry name" value="ANK_REP_REGION"/>
    <property type="match status" value="1"/>
</dbReference>
<organism evidence="5 6">
    <name type="scientific">Metallibacterium scheffleri</name>
    <dbReference type="NCBI Taxonomy" id="993689"/>
    <lineage>
        <taxon>Bacteria</taxon>
        <taxon>Pseudomonadati</taxon>
        <taxon>Pseudomonadota</taxon>
        <taxon>Gammaproteobacteria</taxon>
        <taxon>Lysobacterales</taxon>
        <taxon>Rhodanobacteraceae</taxon>
        <taxon>Metallibacterium</taxon>
    </lineage>
</organism>
<dbReference type="STRING" id="993689.GCA_002077135_00995"/>
<dbReference type="InterPro" id="IPR003593">
    <property type="entry name" value="AAA+_ATPase"/>
</dbReference>
<dbReference type="InterPro" id="IPR027351">
    <property type="entry name" value="(+)RNA_virus_helicase_core_dom"/>
</dbReference>
<keyword evidence="3" id="KW-0175">Coiled coil</keyword>
<evidence type="ECO:0000313" key="5">
    <source>
        <dbReference type="EMBL" id="THD10677.1"/>
    </source>
</evidence>
<dbReference type="PROSITE" id="PS50088">
    <property type="entry name" value="ANK_REPEAT"/>
    <property type="match status" value="1"/>
</dbReference>
<keyword evidence="2" id="KW-0040">ANK repeat</keyword>
<dbReference type="RefSeq" id="WP_081126341.1">
    <property type="nucleotide sequence ID" value="NZ_LDOS01000001.1"/>
</dbReference>
<dbReference type="SUPFAM" id="SSF52540">
    <property type="entry name" value="P-loop containing nucleoside triphosphate hydrolases"/>
    <property type="match status" value="1"/>
</dbReference>
<dbReference type="SUPFAM" id="SSF48403">
    <property type="entry name" value="Ankyrin repeat"/>
    <property type="match status" value="1"/>
</dbReference>
<dbReference type="Gene3D" id="3.40.50.300">
    <property type="entry name" value="P-loop containing nucleotide triphosphate hydrolases"/>
    <property type="match status" value="2"/>
</dbReference>
<evidence type="ECO:0000256" key="2">
    <source>
        <dbReference type="PROSITE-ProRule" id="PRU00023"/>
    </source>
</evidence>
<keyword evidence="6" id="KW-1185">Reference proteome</keyword>
<evidence type="ECO:0000313" key="6">
    <source>
        <dbReference type="Proteomes" id="UP000307749"/>
    </source>
</evidence>
<dbReference type="Gene3D" id="1.25.40.20">
    <property type="entry name" value="Ankyrin repeat-containing domain"/>
    <property type="match status" value="1"/>
</dbReference>
<evidence type="ECO:0000256" key="3">
    <source>
        <dbReference type="SAM" id="Coils"/>
    </source>
</evidence>
<dbReference type="Pfam" id="PF00023">
    <property type="entry name" value="Ank"/>
    <property type="match status" value="1"/>
</dbReference>
<dbReference type="GO" id="GO:0005829">
    <property type="term" value="C:cytosol"/>
    <property type="evidence" value="ECO:0007669"/>
    <property type="project" value="TreeGrafter"/>
</dbReference>
<dbReference type="EMBL" id="MWQO01000023">
    <property type="protein sequence ID" value="THD10677.1"/>
    <property type="molecule type" value="Genomic_DNA"/>
</dbReference>
<reference evidence="5 6" key="1">
    <citation type="submission" date="2017-02" db="EMBL/GenBank/DDBJ databases">
        <title>Whole genome sequencing of Metallibacterium scheffleri DSM 24874 (T).</title>
        <authorList>
            <person name="Kumar S."/>
            <person name="Patil P."/>
            <person name="Patil P.B."/>
        </authorList>
    </citation>
    <scope>NUCLEOTIDE SEQUENCE [LARGE SCALE GENOMIC DNA]</scope>
    <source>
        <strain evidence="5 6">DSM 24874</strain>
    </source>
</reference>
<proteinExistence type="predicted"/>
<protein>
    <recommendedName>
        <fullName evidence="1">DNA 3'-5' helicase II</fullName>
    </recommendedName>
</protein>
<dbReference type="InterPro" id="IPR002110">
    <property type="entry name" value="Ankyrin_rpt"/>
</dbReference>
<feature type="coiled-coil region" evidence="3">
    <location>
        <begin position="587"/>
        <end position="614"/>
    </location>
</feature>
<evidence type="ECO:0000259" key="4">
    <source>
        <dbReference type="SMART" id="SM00382"/>
    </source>
</evidence>
<dbReference type="GO" id="GO:0003677">
    <property type="term" value="F:DNA binding"/>
    <property type="evidence" value="ECO:0007669"/>
    <property type="project" value="InterPro"/>
</dbReference>
<feature type="repeat" description="ANK" evidence="2">
    <location>
        <begin position="746"/>
        <end position="778"/>
    </location>
</feature>
<dbReference type="OrthoDB" id="5441773at2"/>
<gene>
    <name evidence="5" type="ORF">B1806_07420</name>
</gene>
<dbReference type="InterPro" id="IPR036770">
    <property type="entry name" value="Ankyrin_rpt-contain_sf"/>
</dbReference>
<dbReference type="AlphaFoldDB" id="A0A4S3KNY2"/>
<dbReference type="InterPro" id="IPR000212">
    <property type="entry name" value="DNA_helicase_UvrD/REP"/>
</dbReference>
<dbReference type="GO" id="GO:0005524">
    <property type="term" value="F:ATP binding"/>
    <property type="evidence" value="ECO:0007669"/>
    <property type="project" value="InterPro"/>
</dbReference>
<dbReference type="InterPro" id="IPR027417">
    <property type="entry name" value="P-loop_NTPase"/>
</dbReference>
<comment type="caution">
    <text evidence="5">The sequence shown here is derived from an EMBL/GenBank/DDBJ whole genome shotgun (WGS) entry which is preliminary data.</text>
</comment>
<dbReference type="Proteomes" id="UP000307749">
    <property type="component" value="Unassembled WGS sequence"/>
</dbReference>